<feature type="domain" description="Heterokaryon incompatibility" evidence="1">
    <location>
        <begin position="316"/>
        <end position="468"/>
    </location>
</feature>
<gene>
    <name evidence="2" type="ORF">RRF57_010047</name>
</gene>
<dbReference type="Proteomes" id="UP001305414">
    <property type="component" value="Unassembled WGS sequence"/>
</dbReference>
<keyword evidence="3" id="KW-1185">Reference proteome</keyword>
<dbReference type="InterPro" id="IPR010730">
    <property type="entry name" value="HET"/>
</dbReference>
<dbReference type="Pfam" id="PF06985">
    <property type="entry name" value="HET"/>
    <property type="match status" value="1"/>
</dbReference>
<comment type="caution">
    <text evidence="2">The sequence shown here is derived from an EMBL/GenBank/DDBJ whole genome shotgun (WGS) entry which is preliminary data.</text>
</comment>
<proteinExistence type="predicted"/>
<evidence type="ECO:0000313" key="3">
    <source>
        <dbReference type="Proteomes" id="UP001305414"/>
    </source>
</evidence>
<reference evidence="2 3" key="1">
    <citation type="submission" date="2023-10" db="EMBL/GenBank/DDBJ databases">
        <title>Draft genome sequence of Xylaria bambusicola isolate GMP-LS, the root and basal stem rot pathogen of sugarcane in Indonesia.</title>
        <authorList>
            <person name="Selvaraj P."/>
            <person name="Muralishankar V."/>
            <person name="Muruganantham S."/>
            <person name="Sp S."/>
            <person name="Haryani S."/>
            <person name="Lau K.J.X."/>
            <person name="Naqvi N.I."/>
        </authorList>
    </citation>
    <scope>NUCLEOTIDE SEQUENCE [LARGE SCALE GENOMIC DNA]</scope>
    <source>
        <strain evidence="2">GMP-LS</strain>
    </source>
</reference>
<evidence type="ECO:0000259" key="1">
    <source>
        <dbReference type="Pfam" id="PF06985"/>
    </source>
</evidence>
<sequence>MLKRLRVLNFFTAEQELRRLPDDLNATYARILSQLDDVLVDHAMVALQWLTTSARSLFVDELVEACAIKVGRIPLLDDPQNRLDEDDILEMLHDLVIVENLSGSTTVPRQRRKVILAHFSVHEFLIDREILIGSSKRLTITSKQSHQFLAKSCLSYLYYTRAQQRLDCPLREYAWYNWEHHISPRSDAKKQRIRRKAAKLYQLLVTRVPKLLDISHTLSSVNTPTSPEQDLALAVDWLPGDQLESLRVLQQTLAVMGGHPKTIIHNRRDSLSYHLFTPLGESRGDIRLISLTPCLDDCRDIEGDLYLVSLEDKPVYDALSYVWGDSSESEYILVNGTHYEVRGNLGGLLRRLRLRPEDESQFLWVDAICINQENREEKLHQIQRMPQIFRQAKEVVIGLGKEQPNDEKAINYMTLIAQGLREGEIGNSGGKSSISTLLNRIESDASGWSSIMELFNRQWWRKAWVTQEIVLAADATLLYGTMSLKFTVVEQLMRCLKALEILLEQTTGKTTSFQRLRDDWGWQAAFQICLTRHEYQSNHPIGLPQLLWRFKEKDCTYPADKIYSVLSMVTQPGDAIECDYSKPALKNFAEITINIISRYHCLDIFSICTFYRSYGRRNEQPSWVPDFTSQLPLGPPSSLVVPLSLGVFAGRASMSLFSAGGPGSSPKFTTSNARDTFTTIGRATDKILMCTRHSESVVDGVSLQRLLRINSLRTVLTTILGMESQSLWTAPNDERTVMEAFWKTILAEQWNEGELLSDSRLPAQLRIPPRTQSEYLALCKFETLSQHLRFIRGRQFILTQNGRLGLVPSWAMRDDTIVVMPGGAVPYVLRTVGQEWELIGEWLVDS</sequence>
<dbReference type="EMBL" id="JAWHQM010000040">
    <property type="protein sequence ID" value="KAK5634333.1"/>
    <property type="molecule type" value="Genomic_DNA"/>
</dbReference>
<dbReference type="Pfam" id="PF26639">
    <property type="entry name" value="Het-6_barrel"/>
    <property type="match status" value="1"/>
</dbReference>
<organism evidence="2 3">
    <name type="scientific">Xylaria bambusicola</name>
    <dbReference type="NCBI Taxonomy" id="326684"/>
    <lineage>
        <taxon>Eukaryota</taxon>
        <taxon>Fungi</taxon>
        <taxon>Dikarya</taxon>
        <taxon>Ascomycota</taxon>
        <taxon>Pezizomycotina</taxon>
        <taxon>Sordariomycetes</taxon>
        <taxon>Xylariomycetidae</taxon>
        <taxon>Xylariales</taxon>
        <taxon>Xylariaceae</taxon>
        <taxon>Xylaria</taxon>
    </lineage>
</organism>
<dbReference type="PANTHER" id="PTHR24148:SF64">
    <property type="entry name" value="HETEROKARYON INCOMPATIBILITY DOMAIN-CONTAINING PROTEIN"/>
    <property type="match status" value="1"/>
</dbReference>
<accession>A0AAN7URN1</accession>
<protein>
    <recommendedName>
        <fullName evidence="1">Heterokaryon incompatibility domain-containing protein</fullName>
    </recommendedName>
</protein>
<dbReference type="InterPro" id="IPR052895">
    <property type="entry name" value="HetReg/Transcr_Mod"/>
</dbReference>
<dbReference type="AlphaFoldDB" id="A0AAN7URN1"/>
<name>A0AAN7URN1_9PEZI</name>
<evidence type="ECO:0000313" key="2">
    <source>
        <dbReference type="EMBL" id="KAK5634333.1"/>
    </source>
</evidence>
<dbReference type="PANTHER" id="PTHR24148">
    <property type="entry name" value="ANKYRIN REPEAT DOMAIN-CONTAINING PROTEIN 39 HOMOLOG-RELATED"/>
    <property type="match status" value="1"/>
</dbReference>